<keyword evidence="5" id="KW-0411">Iron-sulfur</keyword>
<name>A0A255I415_9FIRM</name>
<dbReference type="Pfam" id="PF04055">
    <property type="entry name" value="Radical_SAM"/>
    <property type="match status" value="1"/>
</dbReference>
<accession>A0A255I415</accession>
<evidence type="ECO:0000313" key="10">
    <source>
        <dbReference type="Proteomes" id="UP000247523"/>
    </source>
</evidence>
<dbReference type="InterPro" id="IPR023404">
    <property type="entry name" value="rSAM_horseshoe"/>
</dbReference>
<dbReference type="InterPro" id="IPR006638">
    <property type="entry name" value="Elp3/MiaA/NifB-like_rSAM"/>
</dbReference>
<dbReference type="Gene3D" id="3.80.30.20">
    <property type="entry name" value="tm_1862 like domain"/>
    <property type="match status" value="1"/>
</dbReference>
<evidence type="ECO:0000256" key="3">
    <source>
        <dbReference type="ARBA" id="ARBA00022723"/>
    </source>
</evidence>
<protein>
    <submittedName>
        <fullName evidence="8">Radical SAM protein</fullName>
    </submittedName>
    <submittedName>
        <fullName evidence="7">Radical SAM superfamily enzyme YgiQ (UPF0313 family)</fullName>
    </submittedName>
</protein>
<dbReference type="EMBL" id="QICS01000002">
    <property type="protein sequence ID" value="PXV93721.1"/>
    <property type="molecule type" value="Genomic_DNA"/>
</dbReference>
<evidence type="ECO:0000313" key="9">
    <source>
        <dbReference type="Proteomes" id="UP000216411"/>
    </source>
</evidence>
<reference evidence="8 9" key="1">
    <citation type="journal article" date="2017" name="Genome Announc.">
        <title>Draft Genome Sequence of a Sporulating and Motile Strain of Lachnotalea glycerini Isolated from Water in Quebec City, Canada.</title>
        <authorList>
            <person name="Maheux A.F."/>
            <person name="Boudreau D.K."/>
            <person name="Berube E."/>
            <person name="Boissinot M."/>
            <person name="Raymond F."/>
            <person name="Brodeur S."/>
            <person name="Corbeil J."/>
            <person name="Isabel S."/>
            <person name="Omar R.F."/>
            <person name="Bergeron M.G."/>
        </authorList>
    </citation>
    <scope>NUCLEOTIDE SEQUENCE [LARGE SCALE GENOMIC DNA]</scope>
    <source>
        <strain evidence="8 9">CCRI-19302</strain>
    </source>
</reference>
<dbReference type="PANTHER" id="PTHR43409">
    <property type="entry name" value="ANAEROBIC MAGNESIUM-PROTOPORPHYRIN IX MONOMETHYL ESTER CYCLASE-RELATED"/>
    <property type="match status" value="1"/>
</dbReference>
<evidence type="ECO:0000256" key="5">
    <source>
        <dbReference type="ARBA" id="ARBA00023014"/>
    </source>
</evidence>
<evidence type="ECO:0000313" key="7">
    <source>
        <dbReference type="EMBL" id="PXV93721.1"/>
    </source>
</evidence>
<proteinExistence type="predicted"/>
<keyword evidence="9" id="KW-1185">Reference proteome</keyword>
<comment type="cofactor">
    <cofactor evidence="1">
        <name>[4Fe-4S] cluster</name>
        <dbReference type="ChEBI" id="CHEBI:49883"/>
    </cofactor>
</comment>
<dbReference type="Proteomes" id="UP000247523">
    <property type="component" value="Unassembled WGS sequence"/>
</dbReference>
<organism evidence="8 9">
    <name type="scientific">Lachnotalea glycerini</name>
    <dbReference type="NCBI Taxonomy" id="1763509"/>
    <lineage>
        <taxon>Bacteria</taxon>
        <taxon>Bacillati</taxon>
        <taxon>Bacillota</taxon>
        <taxon>Clostridia</taxon>
        <taxon>Lachnospirales</taxon>
        <taxon>Lachnospiraceae</taxon>
        <taxon>Lachnotalea</taxon>
    </lineage>
</organism>
<dbReference type="AlphaFoldDB" id="A0A255I415"/>
<dbReference type="OrthoDB" id="9801424at2"/>
<keyword evidence="4" id="KW-0408">Iron</keyword>
<evidence type="ECO:0000313" key="8">
    <source>
        <dbReference type="EMBL" id="RDY32663.1"/>
    </source>
</evidence>
<evidence type="ECO:0000256" key="4">
    <source>
        <dbReference type="ARBA" id="ARBA00023004"/>
    </source>
</evidence>
<dbReference type="SMART" id="SM00729">
    <property type="entry name" value="Elp3"/>
    <property type="match status" value="1"/>
</dbReference>
<dbReference type="SFLD" id="SFLDS00029">
    <property type="entry name" value="Radical_SAM"/>
    <property type="match status" value="1"/>
</dbReference>
<comment type="caution">
    <text evidence="8">The sequence shown here is derived from an EMBL/GenBank/DDBJ whole genome shotgun (WGS) entry which is preliminary data.</text>
</comment>
<feature type="domain" description="Elp3/MiaA/NifB-like radical SAM core" evidence="6">
    <location>
        <begin position="178"/>
        <end position="396"/>
    </location>
</feature>
<dbReference type="InterPro" id="IPR007197">
    <property type="entry name" value="rSAM"/>
</dbReference>
<dbReference type="PANTHER" id="PTHR43409:SF7">
    <property type="entry name" value="BLL1977 PROTEIN"/>
    <property type="match status" value="1"/>
</dbReference>
<dbReference type="InterPro" id="IPR051198">
    <property type="entry name" value="BchE-like"/>
</dbReference>
<evidence type="ECO:0000259" key="6">
    <source>
        <dbReference type="SMART" id="SM00729"/>
    </source>
</evidence>
<reference evidence="8" key="3">
    <citation type="submission" date="2018-07" db="EMBL/GenBank/DDBJ databases">
        <authorList>
            <person name="Quirk P.G."/>
            <person name="Krulwich T.A."/>
        </authorList>
    </citation>
    <scope>NUCLEOTIDE SEQUENCE</scope>
    <source>
        <strain evidence="8">CCRI-19302</strain>
    </source>
</reference>
<dbReference type="GO" id="GO:0003824">
    <property type="term" value="F:catalytic activity"/>
    <property type="evidence" value="ECO:0007669"/>
    <property type="project" value="InterPro"/>
</dbReference>
<gene>
    <name evidence="7" type="ORF">C8E03_102496</name>
    <name evidence="8" type="ORF">CG710_004345</name>
</gene>
<evidence type="ECO:0000256" key="1">
    <source>
        <dbReference type="ARBA" id="ARBA00001966"/>
    </source>
</evidence>
<dbReference type="RefSeq" id="WP_094379317.1">
    <property type="nucleotide sequence ID" value="NZ_NOKA02000003.1"/>
</dbReference>
<dbReference type="SUPFAM" id="SSF102114">
    <property type="entry name" value="Radical SAM enzymes"/>
    <property type="match status" value="1"/>
</dbReference>
<keyword evidence="2" id="KW-0949">S-adenosyl-L-methionine</keyword>
<sequence length="715" mass="83580">MYDIVLTYMNYVNGYISGAEYQLACGYIGSYLMKHDIKVHQYINKAPANINKIIFDLNQMLCENYFFYINEYNYFVTKTIINEIKKRKASAKIFIGGSSAEYIGKHYMNEIDADICLTYAAPFSLLRLINKDNSSNINNIIYREEDTVITTESKCFEYSLDDLGLPYSSNFIPPIEIQNVGMITSMGCYGDCSFCSYKKESKSFKLHSIDSVLYELEYISRYIHGKNVYLNFLDDCFSMSKHRTEKLCSELLKQTYKYRYWCCTRADLLTENVVDLMVECNFKEIVIGLETASVEVMKHLGKVIKNNSESEYINQVTKGYELCKKKDMNPFLSVNFGLPYESYETATSTINYINQNNMQKNVSICFTTSFPGSKIFENRAQYNIIKEESPNKLPFRTFYPDYVRKLYPFLKELNNGEEYIKNIAIKMIDIFTNISEYVNYSNKVTCIFVRQLDKNDLLFIGKNIDINGTVFIESKGIKIKKQLYCDNRKILKIKNNQYDENLKNAYSQNCYLPNQIFYQLIKEYIYVQNNDDYIPQAVKVKIRNLKMVQDYELLAEEAKLFYETNIIYIKNMLKGIVINSCRFMKECNKFNIDRVTIVGDDVLSCFCETKDEAKRGIGNLNSGYSDLVNSLGKYSRFIETKCSLCDANSECPRCINIPSCFNKEDYCKYISANIKYLSKYVKFITYFYKKYELSSYDYNARLHVGENQTFIIFNN</sequence>
<dbReference type="SFLD" id="SFLDG01082">
    <property type="entry name" value="B12-binding_domain_containing"/>
    <property type="match status" value="1"/>
</dbReference>
<evidence type="ECO:0000256" key="2">
    <source>
        <dbReference type="ARBA" id="ARBA00022691"/>
    </source>
</evidence>
<dbReference type="GO" id="GO:0051536">
    <property type="term" value="F:iron-sulfur cluster binding"/>
    <property type="evidence" value="ECO:0007669"/>
    <property type="project" value="UniProtKB-KW"/>
</dbReference>
<dbReference type="Proteomes" id="UP000216411">
    <property type="component" value="Unassembled WGS sequence"/>
</dbReference>
<dbReference type="GO" id="GO:0046872">
    <property type="term" value="F:metal ion binding"/>
    <property type="evidence" value="ECO:0007669"/>
    <property type="project" value="UniProtKB-KW"/>
</dbReference>
<dbReference type="InterPro" id="IPR058240">
    <property type="entry name" value="rSAM_sf"/>
</dbReference>
<keyword evidence="3" id="KW-0479">Metal-binding</keyword>
<reference evidence="7 10" key="2">
    <citation type="submission" date="2018-05" db="EMBL/GenBank/DDBJ databases">
        <title>Genomic Encyclopedia of Type Strains, Phase IV (KMG-IV): sequencing the most valuable type-strain genomes for metagenomic binning, comparative biology and taxonomic classification.</title>
        <authorList>
            <person name="Goeker M."/>
        </authorList>
    </citation>
    <scope>NUCLEOTIDE SEQUENCE [LARGE SCALE GENOMIC DNA]</scope>
    <source>
        <strain evidence="7 10">DSM 28816</strain>
    </source>
</reference>
<dbReference type="EMBL" id="NOKA02000003">
    <property type="protein sequence ID" value="RDY32663.1"/>
    <property type="molecule type" value="Genomic_DNA"/>
</dbReference>